<dbReference type="Proteomes" id="UP001558474">
    <property type="component" value="Unassembled WGS sequence"/>
</dbReference>
<keyword evidence="3" id="KW-1185">Reference proteome</keyword>
<feature type="region of interest" description="Disordered" evidence="1">
    <location>
        <begin position="256"/>
        <end position="290"/>
    </location>
</feature>
<proteinExistence type="predicted"/>
<evidence type="ECO:0000313" key="3">
    <source>
        <dbReference type="Proteomes" id="UP001558474"/>
    </source>
</evidence>
<reference evidence="2 3" key="1">
    <citation type="submission" date="2024-04" db="EMBL/GenBank/DDBJ databases">
        <title>Genomic Markers of Mycobacteria.</title>
        <authorList>
            <person name="Soliman M.S."/>
            <person name="Elkholy A."/>
            <person name="Soliman N.S."/>
            <person name="Abbas A."/>
            <person name="Khayrat S."/>
            <person name="Shawky S."/>
        </authorList>
    </citation>
    <scope>NUCLEOTIDE SEQUENCE [LARGE SCALE GENOMIC DNA]</scope>
    <source>
        <strain evidence="2 3">Egy-CU-AM5</strain>
    </source>
</reference>
<dbReference type="EMBL" id="JBDLOU010000003">
    <property type="protein sequence ID" value="MEX3737058.1"/>
    <property type="molecule type" value="Genomic_DNA"/>
</dbReference>
<name>A0ABV3V773_9MYCO</name>
<gene>
    <name evidence="2" type="ORF">ABFW12_02300</name>
</gene>
<evidence type="ECO:0000256" key="1">
    <source>
        <dbReference type="SAM" id="MobiDB-lite"/>
    </source>
</evidence>
<organism evidence="2 3">
    <name type="scientific">Mycolicibacterium porcinum</name>
    <dbReference type="NCBI Taxonomy" id="39693"/>
    <lineage>
        <taxon>Bacteria</taxon>
        <taxon>Bacillati</taxon>
        <taxon>Actinomycetota</taxon>
        <taxon>Actinomycetes</taxon>
        <taxon>Mycobacteriales</taxon>
        <taxon>Mycobacteriaceae</taxon>
        <taxon>Mycolicibacterium</taxon>
    </lineage>
</organism>
<sequence>MSGRLVGEVIAAAPQLRAGGLSKNGFLALLAIAEKCHHVTNEGSVRWGHICDGLYGGSRSTAERAVKELKGSGYVRVVKPGWANKHGDYKAPVYELRITRITSLVTESKGEDHVTGDGIQGEDSVKLELDSVKSELDSVKPPPLISGAPTLDGPIDGPIDGGAREREPLDAEPVPDAGGVPPPKSEQSANGIGSADLTATATSPPSPYCADHPRGTPRVCNACGGARRAREAWDQEQAAHIDAERAAIRAEISACPDCDQNGLTEPEEGPTRRCTQHRQLADLPAIRRAS</sequence>
<protein>
    <recommendedName>
        <fullName evidence="4">Helix-turn-helix domain-containing protein</fullName>
    </recommendedName>
</protein>
<evidence type="ECO:0008006" key="4">
    <source>
        <dbReference type="Google" id="ProtNLM"/>
    </source>
</evidence>
<accession>A0ABV3V773</accession>
<feature type="compositionally biased region" description="Polar residues" evidence="1">
    <location>
        <begin position="185"/>
        <end position="203"/>
    </location>
</feature>
<dbReference type="RefSeq" id="WP_368572348.1">
    <property type="nucleotide sequence ID" value="NZ_JBDLOU010000003.1"/>
</dbReference>
<comment type="caution">
    <text evidence="2">The sequence shown here is derived from an EMBL/GenBank/DDBJ whole genome shotgun (WGS) entry which is preliminary data.</text>
</comment>
<feature type="region of interest" description="Disordered" evidence="1">
    <location>
        <begin position="132"/>
        <end position="215"/>
    </location>
</feature>
<evidence type="ECO:0000313" key="2">
    <source>
        <dbReference type="EMBL" id="MEX3737058.1"/>
    </source>
</evidence>